<proteinExistence type="predicted"/>
<evidence type="ECO:0000313" key="1">
    <source>
        <dbReference type="Proteomes" id="UP000887579"/>
    </source>
</evidence>
<dbReference type="Proteomes" id="UP000887579">
    <property type="component" value="Unplaced"/>
</dbReference>
<protein>
    <submittedName>
        <fullName evidence="2">GST C-terminal domain-containing protein</fullName>
    </submittedName>
</protein>
<organism evidence="1 2">
    <name type="scientific">Panagrolaimus sp. ES5</name>
    <dbReference type="NCBI Taxonomy" id="591445"/>
    <lineage>
        <taxon>Eukaryota</taxon>
        <taxon>Metazoa</taxon>
        <taxon>Ecdysozoa</taxon>
        <taxon>Nematoda</taxon>
        <taxon>Chromadorea</taxon>
        <taxon>Rhabditida</taxon>
        <taxon>Tylenchina</taxon>
        <taxon>Panagrolaimomorpha</taxon>
        <taxon>Panagrolaimoidea</taxon>
        <taxon>Panagrolaimidae</taxon>
        <taxon>Panagrolaimus</taxon>
    </lineage>
</organism>
<accession>A0AC34FXC3</accession>
<dbReference type="WBParaSite" id="ES5_v2.g22129.t1">
    <property type="protein sequence ID" value="ES5_v2.g22129.t1"/>
    <property type="gene ID" value="ES5_v2.g22129"/>
</dbReference>
<evidence type="ECO:0000313" key="2">
    <source>
        <dbReference type="WBParaSite" id="ES5_v2.g22129.t1"/>
    </source>
</evidence>
<sequence>MESAVEYYNDFRDEIRPFFRLMAGLTDEGDKEKLYHEIFIPASDRVFKRYSGIIAASKSGFLADQGFSWGDTVIAEKIVSLKNTDSNFEKRFPEIVDYQERVHNIDQIRDYVKGRKFSII</sequence>
<name>A0AC34FXC3_9BILA</name>
<reference evidence="2" key="1">
    <citation type="submission" date="2022-11" db="UniProtKB">
        <authorList>
            <consortium name="WormBaseParasite"/>
        </authorList>
    </citation>
    <scope>IDENTIFICATION</scope>
</reference>